<evidence type="ECO:0000256" key="4">
    <source>
        <dbReference type="SAM" id="Phobius"/>
    </source>
</evidence>
<dbReference type="PANTHER" id="PTHR11360">
    <property type="entry name" value="MONOCARBOXYLATE TRANSPORTER"/>
    <property type="match status" value="1"/>
</dbReference>
<evidence type="ECO:0000256" key="3">
    <source>
        <dbReference type="SAM" id="MobiDB-lite"/>
    </source>
</evidence>
<organism evidence="6 7">
    <name type="scientific">Marasmius tenuissimus</name>
    <dbReference type="NCBI Taxonomy" id="585030"/>
    <lineage>
        <taxon>Eukaryota</taxon>
        <taxon>Fungi</taxon>
        <taxon>Dikarya</taxon>
        <taxon>Basidiomycota</taxon>
        <taxon>Agaricomycotina</taxon>
        <taxon>Agaricomycetes</taxon>
        <taxon>Agaricomycetidae</taxon>
        <taxon>Agaricales</taxon>
        <taxon>Marasmiineae</taxon>
        <taxon>Marasmiaceae</taxon>
        <taxon>Marasmius</taxon>
    </lineage>
</organism>
<name>A0ABR2ZLV4_9AGAR</name>
<evidence type="ECO:0000256" key="1">
    <source>
        <dbReference type="ARBA" id="ARBA00004141"/>
    </source>
</evidence>
<feature type="transmembrane region" description="Helical" evidence="4">
    <location>
        <begin position="217"/>
        <end position="236"/>
    </location>
</feature>
<feature type="transmembrane region" description="Helical" evidence="4">
    <location>
        <begin position="296"/>
        <end position="312"/>
    </location>
</feature>
<dbReference type="Gene3D" id="1.20.1250.20">
    <property type="entry name" value="MFS general substrate transporter like domains"/>
    <property type="match status" value="2"/>
</dbReference>
<feature type="transmembrane region" description="Helical" evidence="4">
    <location>
        <begin position="350"/>
        <end position="377"/>
    </location>
</feature>
<feature type="domain" description="Major facilitator superfamily (MFS) profile" evidence="5">
    <location>
        <begin position="262"/>
        <end position="456"/>
    </location>
</feature>
<feature type="transmembrane region" description="Helical" evidence="4">
    <location>
        <begin position="262"/>
        <end position="284"/>
    </location>
</feature>
<keyword evidence="4" id="KW-1133">Transmembrane helix</keyword>
<dbReference type="InterPro" id="IPR020846">
    <property type="entry name" value="MFS_dom"/>
</dbReference>
<sequence length="456" mass="48796">MSTSPPPHQVDNETTQSKPSTSLGSVEEKVVERAQGPPELPNGGLRAWCTVLGGFLLQFCCGGYSVSFGVYQGEWTVDPKVLDVRFSDMVIQTSTFGNSLPTLLLRPFPGGVIAGRLYDRGYFYWLLYGGSLLTVFSLFMLSLAKPNHYYQVFLSHGIGAGLGVGMTYVPSIAITAQYFSTRRALAMTTIATGASIGSIVHPIMLNNTLGSLGFANAVRASTGMIAGLLLIACCLMKTRTTVKKQASGSSKTVLKGISKDPAYITATVGLMILSIGLYFPLFYIQLDAVKHNLNETFAFYSLVILNFANVLGRIIPGFLAYTFGVANMITASALICSAVTFAMIGLKDEIGVVFIALIYGFVIGAIISLMGPLIVLLTSDISELGARMGIAYFFSGIAGLIGTPIAGALLTKDFIWWRPAVFSGATSLVGGAFYILMLIILRRKKSRAESRATDSS</sequence>
<evidence type="ECO:0000313" key="6">
    <source>
        <dbReference type="EMBL" id="KAL0062152.1"/>
    </source>
</evidence>
<feature type="transmembrane region" description="Helical" evidence="4">
    <location>
        <begin position="389"/>
        <end position="410"/>
    </location>
</feature>
<dbReference type="InterPro" id="IPR011701">
    <property type="entry name" value="MFS"/>
</dbReference>
<feature type="transmembrane region" description="Helical" evidence="4">
    <location>
        <begin position="416"/>
        <end position="441"/>
    </location>
</feature>
<dbReference type="InterPro" id="IPR050327">
    <property type="entry name" value="Proton-linked_MCT"/>
</dbReference>
<dbReference type="SUPFAM" id="SSF103473">
    <property type="entry name" value="MFS general substrate transporter"/>
    <property type="match status" value="1"/>
</dbReference>
<reference evidence="6 7" key="1">
    <citation type="submission" date="2024-05" db="EMBL/GenBank/DDBJ databases">
        <title>A draft genome resource for the thread blight pathogen Marasmius tenuissimus strain MS-2.</title>
        <authorList>
            <person name="Yulfo-Soto G.E."/>
            <person name="Baruah I.K."/>
            <person name="Amoako-Attah I."/>
            <person name="Bukari Y."/>
            <person name="Meinhardt L.W."/>
            <person name="Bailey B.A."/>
            <person name="Cohen S.P."/>
        </authorList>
    </citation>
    <scope>NUCLEOTIDE SEQUENCE [LARGE SCALE GENOMIC DNA]</scope>
    <source>
        <strain evidence="6 7">MS-2</strain>
    </source>
</reference>
<evidence type="ECO:0000256" key="2">
    <source>
        <dbReference type="ARBA" id="ARBA00006727"/>
    </source>
</evidence>
<comment type="subcellular location">
    <subcellularLocation>
        <location evidence="1">Membrane</location>
        <topology evidence="1">Multi-pass membrane protein</topology>
    </subcellularLocation>
</comment>
<comment type="caution">
    <text evidence="6">The sequence shown here is derived from an EMBL/GenBank/DDBJ whole genome shotgun (WGS) entry which is preliminary data.</text>
</comment>
<evidence type="ECO:0000259" key="5">
    <source>
        <dbReference type="PROSITE" id="PS50850"/>
    </source>
</evidence>
<dbReference type="PROSITE" id="PS50850">
    <property type="entry name" value="MFS"/>
    <property type="match status" value="1"/>
</dbReference>
<keyword evidence="7" id="KW-1185">Reference proteome</keyword>
<evidence type="ECO:0000313" key="7">
    <source>
        <dbReference type="Proteomes" id="UP001437256"/>
    </source>
</evidence>
<dbReference type="InterPro" id="IPR036259">
    <property type="entry name" value="MFS_trans_sf"/>
</dbReference>
<gene>
    <name evidence="6" type="ORF">AAF712_010994</name>
</gene>
<dbReference type="Pfam" id="PF07690">
    <property type="entry name" value="MFS_1"/>
    <property type="match status" value="1"/>
</dbReference>
<accession>A0ABR2ZLV4</accession>
<protein>
    <recommendedName>
        <fullName evidence="5">Major facilitator superfamily (MFS) profile domain-containing protein</fullName>
    </recommendedName>
</protein>
<keyword evidence="4" id="KW-0812">Transmembrane</keyword>
<feature type="transmembrane region" description="Helical" evidence="4">
    <location>
        <begin position="149"/>
        <end position="172"/>
    </location>
</feature>
<feature type="transmembrane region" description="Helical" evidence="4">
    <location>
        <begin position="319"/>
        <end position="344"/>
    </location>
</feature>
<dbReference type="PANTHER" id="PTHR11360:SF234">
    <property type="entry name" value="MFS-TYPE TRANSPORTER DBAD-RELATED"/>
    <property type="match status" value="1"/>
</dbReference>
<proteinExistence type="inferred from homology"/>
<feature type="transmembrane region" description="Helical" evidence="4">
    <location>
        <begin position="122"/>
        <end position="143"/>
    </location>
</feature>
<dbReference type="EMBL" id="JBBXMP010000113">
    <property type="protein sequence ID" value="KAL0062152.1"/>
    <property type="molecule type" value="Genomic_DNA"/>
</dbReference>
<feature type="transmembrane region" description="Helical" evidence="4">
    <location>
        <begin position="184"/>
        <end position="205"/>
    </location>
</feature>
<comment type="similarity">
    <text evidence="2">Belongs to the major facilitator superfamily. Monocarboxylate porter (TC 2.A.1.13) family.</text>
</comment>
<feature type="region of interest" description="Disordered" evidence="3">
    <location>
        <begin position="1"/>
        <end position="37"/>
    </location>
</feature>
<keyword evidence="4" id="KW-0472">Membrane</keyword>
<dbReference type="Proteomes" id="UP001437256">
    <property type="component" value="Unassembled WGS sequence"/>
</dbReference>
<feature type="compositionally biased region" description="Polar residues" evidence="3">
    <location>
        <begin position="12"/>
        <end position="24"/>
    </location>
</feature>